<keyword evidence="4 7" id="KW-0805">Transcription regulation</keyword>
<keyword evidence="5 7" id="KW-0238">DNA-binding</keyword>
<dbReference type="InterPro" id="IPR035644">
    <property type="entry name" value="MraZ_C"/>
</dbReference>
<dbReference type="OrthoDB" id="9807753at2"/>
<protein>
    <recommendedName>
        <fullName evidence="1 7">Transcriptional regulator MraZ</fullName>
    </recommendedName>
</protein>
<evidence type="ECO:0000256" key="2">
    <source>
        <dbReference type="ARBA" id="ARBA00022490"/>
    </source>
</evidence>
<dbReference type="Proteomes" id="UP000218968">
    <property type="component" value="Chromosome"/>
</dbReference>
<dbReference type="InterPro" id="IPR007159">
    <property type="entry name" value="SpoVT-AbrB_dom"/>
</dbReference>
<keyword evidence="3" id="KW-0677">Repeat</keyword>
<dbReference type="InterPro" id="IPR037914">
    <property type="entry name" value="SpoVT-AbrB_sf"/>
</dbReference>
<dbReference type="RefSeq" id="WP_096297244.1">
    <property type="nucleotide sequence ID" value="NZ_CP023406.1"/>
</dbReference>
<organism evidence="9 10">
    <name type="scientific">Luteimonas chenhongjianii</name>
    <dbReference type="NCBI Taxonomy" id="2006110"/>
    <lineage>
        <taxon>Bacteria</taxon>
        <taxon>Pseudomonadati</taxon>
        <taxon>Pseudomonadota</taxon>
        <taxon>Gammaproteobacteria</taxon>
        <taxon>Lysobacterales</taxon>
        <taxon>Lysobacteraceae</taxon>
        <taxon>Luteimonas</taxon>
    </lineage>
</organism>
<dbReference type="GO" id="GO:0009295">
    <property type="term" value="C:nucleoid"/>
    <property type="evidence" value="ECO:0007669"/>
    <property type="project" value="UniProtKB-SubCell"/>
</dbReference>
<dbReference type="CDD" id="cd16321">
    <property type="entry name" value="MraZ_C"/>
    <property type="match status" value="1"/>
</dbReference>
<dbReference type="KEGG" id="lum:CNR27_05230"/>
<dbReference type="EMBL" id="CP023406">
    <property type="protein sequence ID" value="ATD66918.1"/>
    <property type="molecule type" value="Genomic_DNA"/>
</dbReference>
<proteinExistence type="inferred from homology"/>
<dbReference type="PROSITE" id="PS51740">
    <property type="entry name" value="SPOVT_ABRB"/>
    <property type="match status" value="2"/>
</dbReference>
<evidence type="ECO:0000256" key="5">
    <source>
        <dbReference type="ARBA" id="ARBA00023125"/>
    </source>
</evidence>
<dbReference type="AlphaFoldDB" id="A0A290XD47"/>
<keyword evidence="2 7" id="KW-0963">Cytoplasm</keyword>
<dbReference type="Gene3D" id="3.40.1550.20">
    <property type="entry name" value="Transcriptional regulator MraZ domain"/>
    <property type="match status" value="1"/>
</dbReference>
<keyword evidence="6 7" id="KW-0804">Transcription</keyword>
<comment type="similarity">
    <text evidence="7">Belongs to the MraZ family.</text>
</comment>
<evidence type="ECO:0000256" key="7">
    <source>
        <dbReference type="HAMAP-Rule" id="MF_01008"/>
    </source>
</evidence>
<dbReference type="InterPro" id="IPR038619">
    <property type="entry name" value="MraZ_sf"/>
</dbReference>
<dbReference type="InterPro" id="IPR003444">
    <property type="entry name" value="MraZ"/>
</dbReference>
<dbReference type="HAMAP" id="MF_01008">
    <property type="entry name" value="MraZ"/>
    <property type="match status" value="1"/>
</dbReference>
<dbReference type="CDD" id="cd16320">
    <property type="entry name" value="MraZ_N"/>
    <property type="match status" value="1"/>
</dbReference>
<sequence>MLQGETAITIDDKGRMAIPTAYRDFVARECGNRLVLTYNPFDAGGLYLYPYKAWEVLRDQVNALPRTLARNRILQLKLVGAATVLEPDGNGRIGIPPSQRNTVGIDRRAVLVGMGDKFELWSEQAHQAQIRQTLTDEDMAGDDLEGLPL</sequence>
<feature type="domain" description="SpoVT-AbrB" evidence="8">
    <location>
        <begin position="82"/>
        <end position="125"/>
    </location>
</feature>
<dbReference type="GO" id="GO:0005737">
    <property type="term" value="C:cytoplasm"/>
    <property type="evidence" value="ECO:0007669"/>
    <property type="project" value="UniProtKB-UniRule"/>
</dbReference>
<evidence type="ECO:0000313" key="9">
    <source>
        <dbReference type="EMBL" id="ATD66918.1"/>
    </source>
</evidence>
<evidence type="ECO:0000256" key="3">
    <source>
        <dbReference type="ARBA" id="ARBA00022737"/>
    </source>
</evidence>
<evidence type="ECO:0000256" key="1">
    <source>
        <dbReference type="ARBA" id="ARBA00013860"/>
    </source>
</evidence>
<dbReference type="Pfam" id="PF02381">
    <property type="entry name" value="MraZ"/>
    <property type="match status" value="2"/>
</dbReference>
<comment type="subcellular location">
    <subcellularLocation>
        <location evidence="7">Cytoplasm</location>
        <location evidence="7">Nucleoid</location>
    </subcellularLocation>
</comment>
<reference evidence="10" key="1">
    <citation type="submission" date="2017-09" db="EMBL/GenBank/DDBJ databases">
        <title>Luteimonas liuhanmingii sp.nov., isolated from the intestinal contents of Tibetan Plateau Pika in Yushu, Qinghai Province, China.</title>
        <authorList>
            <person name="Gui Z."/>
        </authorList>
    </citation>
    <scope>NUCLEOTIDE SEQUENCE [LARGE SCALE GENOMIC DNA]</scope>
    <source>
        <strain evidence="10">100111</strain>
    </source>
</reference>
<dbReference type="GO" id="GO:2000143">
    <property type="term" value="P:negative regulation of DNA-templated transcription initiation"/>
    <property type="evidence" value="ECO:0007669"/>
    <property type="project" value="TreeGrafter"/>
</dbReference>
<evidence type="ECO:0000313" key="10">
    <source>
        <dbReference type="Proteomes" id="UP000218968"/>
    </source>
</evidence>
<dbReference type="GO" id="GO:0003700">
    <property type="term" value="F:DNA-binding transcription factor activity"/>
    <property type="evidence" value="ECO:0007669"/>
    <property type="project" value="UniProtKB-UniRule"/>
</dbReference>
<dbReference type="InterPro" id="IPR035642">
    <property type="entry name" value="MraZ_N"/>
</dbReference>
<dbReference type="InterPro" id="IPR020603">
    <property type="entry name" value="MraZ_dom"/>
</dbReference>
<comment type="subunit">
    <text evidence="7">Forms oligomers.</text>
</comment>
<gene>
    <name evidence="7" type="primary">mraZ</name>
    <name evidence="9" type="ORF">CNR27_05230</name>
</gene>
<evidence type="ECO:0000256" key="4">
    <source>
        <dbReference type="ARBA" id="ARBA00023015"/>
    </source>
</evidence>
<evidence type="ECO:0000256" key="6">
    <source>
        <dbReference type="ARBA" id="ARBA00023163"/>
    </source>
</evidence>
<evidence type="ECO:0000259" key="8">
    <source>
        <dbReference type="PROSITE" id="PS51740"/>
    </source>
</evidence>
<dbReference type="PANTHER" id="PTHR34701">
    <property type="entry name" value="TRANSCRIPTIONAL REGULATOR MRAZ"/>
    <property type="match status" value="1"/>
</dbReference>
<dbReference type="PANTHER" id="PTHR34701:SF1">
    <property type="entry name" value="TRANSCRIPTIONAL REGULATOR MRAZ"/>
    <property type="match status" value="1"/>
</dbReference>
<dbReference type="SUPFAM" id="SSF89447">
    <property type="entry name" value="AbrB/MazE/MraZ-like"/>
    <property type="match status" value="1"/>
</dbReference>
<keyword evidence="10" id="KW-1185">Reference proteome</keyword>
<feature type="domain" description="SpoVT-AbrB" evidence="8">
    <location>
        <begin position="5"/>
        <end position="53"/>
    </location>
</feature>
<accession>A0A290XD47</accession>
<name>A0A290XD47_9GAMM</name>
<dbReference type="GO" id="GO:0000976">
    <property type="term" value="F:transcription cis-regulatory region binding"/>
    <property type="evidence" value="ECO:0007669"/>
    <property type="project" value="TreeGrafter"/>
</dbReference>